<evidence type="ECO:0000313" key="3">
    <source>
        <dbReference type="Proteomes" id="UP001165205"/>
    </source>
</evidence>
<reference evidence="2" key="1">
    <citation type="submission" date="2023-04" db="EMBL/GenBank/DDBJ databases">
        <title>Aspergillus oryzae NBRC 4228.</title>
        <authorList>
            <person name="Ichikawa N."/>
            <person name="Sato H."/>
            <person name="Tonouchi N."/>
        </authorList>
    </citation>
    <scope>NUCLEOTIDE SEQUENCE</scope>
    <source>
        <strain evidence="2">NBRC 4228</strain>
    </source>
</reference>
<organism evidence="2 3">
    <name type="scientific">Aspergillus oryzae</name>
    <name type="common">Yellow koji mold</name>
    <dbReference type="NCBI Taxonomy" id="5062"/>
    <lineage>
        <taxon>Eukaryota</taxon>
        <taxon>Fungi</taxon>
        <taxon>Dikarya</taxon>
        <taxon>Ascomycota</taxon>
        <taxon>Pezizomycotina</taxon>
        <taxon>Eurotiomycetes</taxon>
        <taxon>Eurotiomycetidae</taxon>
        <taxon>Eurotiales</taxon>
        <taxon>Aspergillaceae</taxon>
        <taxon>Aspergillus</taxon>
        <taxon>Aspergillus subgen. Circumdati</taxon>
    </lineage>
</organism>
<feature type="region of interest" description="Disordered" evidence="1">
    <location>
        <begin position="279"/>
        <end position="324"/>
    </location>
</feature>
<sequence>MIASAELADIEDVRLIIGDVVQNHICPSNGTIQRKFRKRFPESHHQLAFNIHLNYPAPGSLGSPGLFDNPNSVDQYYHTAHPPNLTESPAKYRSRFRNDFFHDPGAEGWGDEIPHYYVVQDMMKLDPGQVLWLREHAPLKEQVEDYVHSLGDWFRENGETFGDTLEWVMKERGDDIEEFRAAISDRELPMYLLPPLHSHNHISKDKLPISKQGYNASIQKPGFPPNKSLITSHRMNNSPHFPTAISYRPKNRKLQCNPISHAPVRTSAVMQTFWNPNNLIKPSPQDAPDRPTLNHTGGREFDTVDWGSGAPTERAKEPTTNGGVCGGFADSIVEFRY</sequence>
<evidence type="ECO:0000313" key="2">
    <source>
        <dbReference type="EMBL" id="GMG26221.1"/>
    </source>
</evidence>
<protein>
    <submittedName>
        <fullName evidence="2">Unnamed protein product</fullName>
    </submittedName>
</protein>
<comment type="caution">
    <text evidence="2">The sequence shown here is derived from an EMBL/GenBank/DDBJ whole genome shotgun (WGS) entry which is preliminary data.</text>
</comment>
<accession>A0AAN4YB77</accession>
<gene>
    <name evidence="2" type="ORF">Aory04_000309000</name>
</gene>
<dbReference type="EMBL" id="BSYA01000024">
    <property type="protein sequence ID" value="GMG26221.1"/>
    <property type="molecule type" value="Genomic_DNA"/>
</dbReference>
<evidence type="ECO:0000256" key="1">
    <source>
        <dbReference type="SAM" id="MobiDB-lite"/>
    </source>
</evidence>
<dbReference type="AlphaFoldDB" id="A0AAN4YB77"/>
<dbReference type="Proteomes" id="UP001165205">
    <property type="component" value="Unassembled WGS sequence"/>
</dbReference>
<name>A0AAN4YB77_ASPOZ</name>
<proteinExistence type="predicted"/>